<evidence type="ECO:0000313" key="1">
    <source>
        <dbReference type="EMBL" id="MBR7830473.1"/>
    </source>
</evidence>
<dbReference type="Proteomes" id="UP000676325">
    <property type="component" value="Unassembled WGS sequence"/>
</dbReference>
<sequence length="69" mass="7344">MELRPVLTRHRLRRRRHRSAASLLTGAALALGFTASRPAPAGAAPVRHATPQAARAAPVLGIALARRAY</sequence>
<dbReference type="AlphaFoldDB" id="A0A941IMY4"/>
<dbReference type="RefSeq" id="WP_212521599.1">
    <property type="nucleotide sequence ID" value="NZ_JAGSOH010000134.1"/>
</dbReference>
<dbReference type="EMBL" id="JAGSOH010000134">
    <property type="protein sequence ID" value="MBR7830473.1"/>
    <property type="molecule type" value="Genomic_DNA"/>
</dbReference>
<accession>A0A941IMY4</accession>
<proteinExistence type="predicted"/>
<protein>
    <submittedName>
        <fullName evidence="1">Uncharacterized protein</fullName>
    </submittedName>
</protein>
<gene>
    <name evidence="1" type="ORF">KDK95_29500</name>
</gene>
<keyword evidence="2" id="KW-1185">Reference proteome</keyword>
<evidence type="ECO:0000313" key="2">
    <source>
        <dbReference type="Proteomes" id="UP000676325"/>
    </source>
</evidence>
<name>A0A941IMY4_9ACTN</name>
<reference evidence="1" key="1">
    <citation type="submission" date="2021-04" db="EMBL/GenBank/DDBJ databases">
        <title>Genome based classification of Actinospica acidithermotolerans sp. nov., an actinobacterium isolated from an Indonesian hot spring.</title>
        <authorList>
            <person name="Kusuma A.B."/>
            <person name="Putra K.E."/>
            <person name="Nafisah S."/>
            <person name="Loh J."/>
            <person name="Nouioui I."/>
            <person name="Goodfellow M."/>
        </authorList>
    </citation>
    <scope>NUCLEOTIDE SEQUENCE</scope>
    <source>
        <strain evidence="1">MGRD01-02</strain>
    </source>
</reference>
<comment type="caution">
    <text evidence="1">The sequence shown here is derived from an EMBL/GenBank/DDBJ whole genome shotgun (WGS) entry which is preliminary data.</text>
</comment>
<organism evidence="1 2">
    <name type="scientific">Actinospica acidithermotolerans</name>
    <dbReference type="NCBI Taxonomy" id="2828514"/>
    <lineage>
        <taxon>Bacteria</taxon>
        <taxon>Bacillati</taxon>
        <taxon>Actinomycetota</taxon>
        <taxon>Actinomycetes</taxon>
        <taxon>Catenulisporales</taxon>
        <taxon>Actinospicaceae</taxon>
        <taxon>Actinospica</taxon>
    </lineage>
</organism>